<evidence type="ECO:0000256" key="1">
    <source>
        <dbReference type="SAM" id="SignalP"/>
    </source>
</evidence>
<dbReference type="Gene3D" id="3.80.10.10">
    <property type="entry name" value="Ribonuclease Inhibitor"/>
    <property type="match status" value="5"/>
</dbReference>
<gene>
    <name evidence="2" type="ORF">CUB97_10955</name>
</gene>
<accession>A0A2M8M4K3</accession>
<dbReference type="Pfam" id="PF13306">
    <property type="entry name" value="LRR_5"/>
    <property type="match status" value="6"/>
</dbReference>
<dbReference type="SUPFAM" id="SSF52058">
    <property type="entry name" value="L domain-like"/>
    <property type="match status" value="2"/>
</dbReference>
<name>A0A2M8M4K3_PREIN</name>
<feature type="chain" id="PRO_5014734418" evidence="1">
    <location>
        <begin position="23"/>
        <end position="1145"/>
    </location>
</feature>
<dbReference type="Proteomes" id="UP000228641">
    <property type="component" value="Unassembled WGS sequence"/>
</dbReference>
<dbReference type="InterPro" id="IPR026906">
    <property type="entry name" value="LRR_5"/>
</dbReference>
<dbReference type="InterPro" id="IPR032675">
    <property type="entry name" value="LRR_dom_sf"/>
</dbReference>
<dbReference type="PANTHER" id="PTHR45661">
    <property type="entry name" value="SURFACE ANTIGEN"/>
    <property type="match status" value="1"/>
</dbReference>
<feature type="signal peptide" evidence="1">
    <location>
        <begin position="1"/>
        <end position="22"/>
    </location>
</feature>
<dbReference type="RefSeq" id="WP_100190583.1">
    <property type="nucleotide sequence ID" value="NZ_PGGD01000002.1"/>
</dbReference>
<dbReference type="AlphaFoldDB" id="A0A2M8M4K3"/>
<organism evidence="2 3">
    <name type="scientific">Prevotella intermedia</name>
    <dbReference type="NCBI Taxonomy" id="28131"/>
    <lineage>
        <taxon>Bacteria</taxon>
        <taxon>Pseudomonadati</taxon>
        <taxon>Bacteroidota</taxon>
        <taxon>Bacteroidia</taxon>
        <taxon>Bacteroidales</taxon>
        <taxon>Prevotellaceae</taxon>
        <taxon>Prevotella</taxon>
    </lineage>
</organism>
<keyword evidence="1" id="KW-0732">Signal</keyword>
<comment type="caution">
    <text evidence="2">The sequence shown here is derived from an EMBL/GenBank/DDBJ whole genome shotgun (WGS) entry which is preliminary data.</text>
</comment>
<protein>
    <submittedName>
        <fullName evidence="2">Cell surface protein</fullName>
    </submittedName>
</protein>
<dbReference type="InterPro" id="IPR053139">
    <property type="entry name" value="Surface_bspA-like"/>
</dbReference>
<evidence type="ECO:0000313" key="3">
    <source>
        <dbReference type="Proteomes" id="UP000228641"/>
    </source>
</evidence>
<dbReference type="PANTHER" id="PTHR45661:SF3">
    <property type="entry name" value="IG-LIKE DOMAIN-CONTAINING PROTEIN"/>
    <property type="match status" value="1"/>
</dbReference>
<dbReference type="EMBL" id="PGGD01000002">
    <property type="protein sequence ID" value="PJE99129.1"/>
    <property type="molecule type" value="Genomic_DNA"/>
</dbReference>
<proteinExistence type="predicted"/>
<evidence type="ECO:0000313" key="2">
    <source>
        <dbReference type="EMBL" id="PJE99129.1"/>
    </source>
</evidence>
<sequence>MRKIRFLLLALLLLAIPKSLWAYTVHQVVSFDNNVTYYKVLVAEGENASLMFLGTKKSGKLEIPATINDNKGITFKVTEVGFQSGYTSYEVTSVKLPETVTTLNNDCFLGAKLTEMNIPKSVIKISEWAWSAMKEVPKCTVESGHTVFESDNKGVLYTKGKKELRCVPSKIMEGNATGIYTVDDKVEKICVNAFHGITNLKKIVLPKNLQDVSELYPSIVVSTDLVEFEMPIGGNTKYRVEDGVLFNDVTKTLVCYPREKATQAYKVPDDIKRIAPFAMMVTQHMTSLDLNNVETLERSALYKPQKLETITIPKTLVKGTKTHGLKEGAFEECSKLKEYKVHQDNPDFTGEDGVLFSKNKDILYFYPPAKDGAKYNIPTTVKELAQKAFQGANKLTSMDIPNTVEIIGIEAFRNMKGLVTVNFEAPSKVKELKADVFRACDKLKEVVLPASITEIAAAFYECGELEKITIPEGSKLKTIKASAFATNKKLKNFNIEGSCDLETIESNAFANAESLESFNFPKSVKKIELNAFSGCKSMTTVKFHEDADIEKIGEGAFADCGLISISIPKKVKTIEREAFRSCKVLNKIDVTEFTTKIDPEAFKYCDKLTDINVSKRNEVYSSVDGYLLSKDKETLLIFPPGKANENFTLLPPSIVKIGDYAFYDCTKLTNVAIPNKVTTIGKRAFGLCKNLNTVTFLCDKMIPVENINRAENEMSFDDGTQTPYSVFNNITINVRTERFNDYNAQEFYKKFKGIEQSFKKGEEEYIAVSDKAVDMLSTTRKDYTFVLPTNVEYKGKTYKVSMIGDYAFQNVTNEVKEVVVKKNVEYIGAKAFITNKEKDKLESTVKSVFFIESKPTKEMLSTTRFELDETGINYSEFAPTTKVYVKKSALDTYKEKWTKTVYDKDTNTDKPSKFDFTSQIDYQIKDVKITHKYGTFAREFDVDLNIYSREKNTAKIGAFVAKLGEVKPGNGDYGTSTYHIRMSSVDVNGVGNGNFGYVPAYTGVLLKALDSETTPNDFYYAIGEDDDKNYTIANNIMYGVTVNPRNVGASTVDEVIYVMQKGIFKKAMASTVSIPVHKAYAKIEGMPAGSKVEFSFSDDNTTNAIVTIDAEEKNADNAYYNLNGQRVTNPQRGVFIKGGRKVIIK</sequence>
<reference evidence="2 3" key="1">
    <citation type="submission" date="2017-11" db="EMBL/GenBank/DDBJ databases">
        <title>Genome sequencing of Prevotella intermedia KCOM 1779.</title>
        <authorList>
            <person name="Kook J.-K."/>
            <person name="Park S.-N."/>
            <person name="Lim Y.K."/>
        </authorList>
    </citation>
    <scope>NUCLEOTIDE SEQUENCE [LARGE SCALE GENOMIC DNA]</scope>
    <source>
        <strain evidence="2 3">KCOM 1779</strain>
    </source>
</reference>